<sequence length="100" mass="11237">MEMGMQSRIKDSLPFTAMVIVEFGEVVMVTLAKAAMNSGMSNLVYVVYSNTLGTLILLPFFIIHTNRINRPPLTFSLLCRLFRTNTVGCQKTQYKLSPES</sequence>
<organism evidence="5 6">
    <name type="scientific">Escallonia herrerae</name>
    <dbReference type="NCBI Taxonomy" id="1293975"/>
    <lineage>
        <taxon>Eukaryota</taxon>
        <taxon>Viridiplantae</taxon>
        <taxon>Streptophyta</taxon>
        <taxon>Embryophyta</taxon>
        <taxon>Tracheophyta</taxon>
        <taxon>Spermatophyta</taxon>
        <taxon>Magnoliopsida</taxon>
        <taxon>eudicotyledons</taxon>
        <taxon>Gunneridae</taxon>
        <taxon>Pentapetalae</taxon>
        <taxon>asterids</taxon>
        <taxon>campanulids</taxon>
        <taxon>Escalloniales</taxon>
        <taxon>Escalloniaceae</taxon>
        <taxon>Escallonia</taxon>
    </lineage>
</organism>
<accession>A0AA88VZT7</accession>
<evidence type="ECO:0000256" key="3">
    <source>
        <dbReference type="ARBA" id="ARBA00023136"/>
    </source>
</evidence>
<evidence type="ECO:0000313" key="6">
    <source>
        <dbReference type="Proteomes" id="UP001188597"/>
    </source>
</evidence>
<comment type="caution">
    <text evidence="5">The sequence shown here is derived from an EMBL/GenBank/DDBJ whole genome shotgun (WGS) entry which is preliminary data.</text>
</comment>
<gene>
    <name evidence="5" type="ORF">RJ639_006596</name>
</gene>
<dbReference type="GO" id="GO:0022857">
    <property type="term" value="F:transmembrane transporter activity"/>
    <property type="evidence" value="ECO:0007669"/>
    <property type="project" value="InterPro"/>
</dbReference>
<dbReference type="EMBL" id="JAVXUP010001062">
    <property type="protein sequence ID" value="KAK3016549.1"/>
    <property type="molecule type" value="Genomic_DNA"/>
</dbReference>
<dbReference type="InterPro" id="IPR030184">
    <property type="entry name" value="WAT1-related"/>
</dbReference>
<feature type="transmembrane region" description="Helical" evidence="4">
    <location>
        <begin position="43"/>
        <end position="63"/>
    </location>
</feature>
<dbReference type="GO" id="GO:0016020">
    <property type="term" value="C:membrane"/>
    <property type="evidence" value="ECO:0007669"/>
    <property type="project" value="InterPro"/>
</dbReference>
<dbReference type="AlphaFoldDB" id="A0AA88VZT7"/>
<evidence type="ECO:0000313" key="5">
    <source>
        <dbReference type="EMBL" id="KAK3016549.1"/>
    </source>
</evidence>
<name>A0AA88VZT7_9ASTE</name>
<dbReference type="Proteomes" id="UP001188597">
    <property type="component" value="Unassembled WGS sequence"/>
</dbReference>
<protein>
    <recommendedName>
        <fullName evidence="7">WAT1-related protein</fullName>
    </recommendedName>
</protein>
<keyword evidence="3 4" id="KW-0472">Membrane</keyword>
<evidence type="ECO:0000256" key="1">
    <source>
        <dbReference type="ARBA" id="ARBA00022692"/>
    </source>
</evidence>
<reference evidence="5" key="1">
    <citation type="submission" date="2022-12" db="EMBL/GenBank/DDBJ databases">
        <title>Draft genome assemblies for two species of Escallonia (Escalloniales).</title>
        <authorList>
            <person name="Chanderbali A."/>
            <person name="Dervinis C."/>
            <person name="Anghel I."/>
            <person name="Soltis D."/>
            <person name="Soltis P."/>
            <person name="Zapata F."/>
        </authorList>
    </citation>
    <scope>NUCLEOTIDE SEQUENCE</scope>
    <source>
        <strain evidence="5">UCBG64.0493</strain>
        <tissue evidence="5">Leaf</tissue>
    </source>
</reference>
<keyword evidence="1 4" id="KW-0812">Transmembrane</keyword>
<dbReference type="PANTHER" id="PTHR31218">
    <property type="entry name" value="WAT1-RELATED PROTEIN"/>
    <property type="match status" value="1"/>
</dbReference>
<keyword evidence="2 4" id="KW-1133">Transmembrane helix</keyword>
<keyword evidence="6" id="KW-1185">Reference proteome</keyword>
<proteinExistence type="predicted"/>
<feature type="transmembrane region" description="Helical" evidence="4">
    <location>
        <begin position="12"/>
        <end position="31"/>
    </location>
</feature>
<evidence type="ECO:0000256" key="2">
    <source>
        <dbReference type="ARBA" id="ARBA00022989"/>
    </source>
</evidence>
<evidence type="ECO:0000256" key="4">
    <source>
        <dbReference type="SAM" id="Phobius"/>
    </source>
</evidence>
<evidence type="ECO:0008006" key="7">
    <source>
        <dbReference type="Google" id="ProtNLM"/>
    </source>
</evidence>